<evidence type="ECO:0000256" key="5">
    <source>
        <dbReference type="ARBA" id="ARBA00022741"/>
    </source>
</evidence>
<dbReference type="GO" id="GO:0006096">
    <property type="term" value="P:glycolytic process"/>
    <property type="evidence" value="ECO:0007669"/>
    <property type="project" value="UniProtKB-UniPathway"/>
</dbReference>
<comment type="pathway">
    <text evidence="1">Carbohydrate degradation; glycolysis; D-glyceraldehyde 3-phosphate and glycerone phosphate from D-glucose: step 1/4.</text>
</comment>
<dbReference type="GO" id="GO:0005536">
    <property type="term" value="F:D-glucose binding"/>
    <property type="evidence" value="ECO:0007669"/>
    <property type="project" value="InterPro"/>
</dbReference>
<dbReference type="PANTHER" id="PTHR19443:SF16">
    <property type="entry name" value="HEXOKINASE TYPE 1-RELATED"/>
    <property type="match status" value="1"/>
</dbReference>
<sequence length="488" mass="53809">MKFDKPKIEQQSLEDRYTKYMRMFHWDKETMLAIRDGVNKECRQALRHHKNPTREEPASMPFLDTCVSVSPTGKERGIYYAVDFGGTNLRVVRVEMSGTGVKACGHASMNFEEYGREFAPGLPRGLLDSHATATMLFDSIALFAKKFMTENGDLAKAADGPFACGFTFSFPMEQHGIDSGVLTHWNKNFETGRDTDDKVEGEADVCQLLDTAFSRNEVPLRVSAALNDTTGTLLSAAYSLRSVRGAPPCCIGLIVGTGMNACYIEKTAPRFDYQGIIINTECGGYRYKLPRNIIDRQVDCATANLGQQLTEKICSGLYLAELCRRAILRVFRWEAPPLAWVHDSLSTAACCAAAYDADLSATRVMLDRQLEWPEPSERTLEIVRDVCRAVLRRSANMVAVIIAALAKQSGRLQYAAGGISVGIDGSVFVRNPQYREDIAVALRFILGDGVGKLIHLHQAQDGSGLGAAILAALEDSRTMSRTQSLLDF</sequence>
<dbReference type="SUPFAM" id="SSF53067">
    <property type="entry name" value="Actin-like ATPase domain"/>
    <property type="match status" value="2"/>
</dbReference>
<evidence type="ECO:0000256" key="3">
    <source>
        <dbReference type="ARBA" id="ARBA00009225"/>
    </source>
</evidence>
<dbReference type="GO" id="GO:0005739">
    <property type="term" value="C:mitochondrion"/>
    <property type="evidence" value="ECO:0007669"/>
    <property type="project" value="TreeGrafter"/>
</dbReference>
<evidence type="ECO:0000256" key="9">
    <source>
        <dbReference type="ARBA" id="ARBA00044613"/>
    </source>
</evidence>
<dbReference type="AlphaFoldDB" id="A0A023B055"/>
<dbReference type="GO" id="GO:0006006">
    <property type="term" value="P:glucose metabolic process"/>
    <property type="evidence" value="ECO:0007669"/>
    <property type="project" value="TreeGrafter"/>
</dbReference>
<dbReference type="GO" id="GO:0008865">
    <property type="term" value="F:fructokinase activity"/>
    <property type="evidence" value="ECO:0007669"/>
    <property type="project" value="TreeGrafter"/>
</dbReference>
<dbReference type="InterPro" id="IPR022672">
    <property type="entry name" value="Hexokinase_N"/>
</dbReference>
<dbReference type="GO" id="GO:0005524">
    <property type="term" value="F:ATP binding"/>
    <property type="evidence" value="ECO:0007669"/>
    <property type="project" value="UniProtKB-UniRule"/>
</dbReference>
<dbReference type="GO" id="GO:0005829">
    <property type="term" value="C:cytosol"/>
    <property type="evidence" value="ECO:0007669"/>
    <property type="project" value="TreeGrafter"/>
</dbReference>
<comment type="pathway">
    <text evidence="2">Carbohydrate metabolism; hexose metabolism.</text>
</comment>
<dbReference type="GO" id="GO:0004340">
    <property type="term" value="F:glucokinase activity"/>
    <property type="evidence" value="ECO:0007669"/>
    <property type="project" value="TreeGrafter"/>
</dbReference>
<comment type="similarity">
    <text evidence="3 11">Belongs to the hexokinase family.</text>
</comment>
<evidence type="ECO:0000256" key="2">
    <source>
        <dbReference type="ARBA" id="ARBA00005028"/>
    </source>
</evidence>
<dbReference type="RefSeq" id="XP_011132594.1">
    <property type="nucleotide sequence ID" value="XM_011134292.1"/>
</dbReference>
<feature type="domain" description="Hexokinase N-terminal" evidence="12">
    <location>
        <begin position="18"/>
        <end position="238"/>
    </location>
</feature>
<dbReference type="GeneID" id="22915020"/>
<evidence type="ECO:0000313" key="14">
    <source>
        <dbReference type="EMBL" id="EZG45045.1"/>
    </source>
</evidence>
<feature type="domain" description="Hexokinase C-terminal" evidence="13">
    <location>
        <begin position="251"/>
        <end position="473"/>
    </location>
</feature>
<dbReference type="VEuPathDB" id="CryptoDB:GNI_141430"/>
<dbReference type="InterPro" id="IPR022673">
    <property type="entry name" value="Hexokinase_C"/>
</dbReference>
<dbReference type="Pfam" id="PF00349">
    <property type="entry name" value="Hexokinase_1"/>
    <property type="match status" value="1"/>
</dbReference>
<dbReference type="Gene3D" id="3.40.367.20">
    <property type="match status" value="1"/>
</dbReference>
<evidence type="ECO:0000256" key="6">
    <source>
        <dbReference type="ARBA" id="ARBA00022777"/>
    </source>
</evidence>
<evidence type="ECO:0000259" key="12">
    <source>
        <dbReference type="Pfam" id="PF00349"/>
    </source>
</evidence>
<dbReference type="EC" id="2.7.1.-" evidence="11"/>
<dbReference type="InterPro" id="IPR001312">
    <property type="entry name" value="Hexokinase"/>
</dbReference>
<dbReference type="UniPathway" id="UPA00109">
    <property type="reaction ID" value="UER00180"/>
</dbReference>
<name>A0A023B055_GRENI</name>
<organism evidence="14 15">
    <name type="scientific">Gregarina niphandrodes</name>
    <name type="common">Septate eugregarine</name>
    <dbReference type="NCBI Taxonomy" id="110365"/>
    <lineage>
        <taxon>Eukaryota</taxon>
        <taxon>Sar</taxon>
        <taxon>Alveolata</taxon>
        <taxon>Apicomplexa</taxon>
        <taxon>Conoidasida</taxon>
        <taxon>Gregarinasina</taxon>
        <taxon>Eugregarinorida</taxon>
        <taxon>Gregarinidae</taxon>
        <taxon>Gregarina</taxon>
    </lineage>
</organism>
<dbReference type="PRINTS" id="PR00475">
    <property type="entry name" value="HEXOKINASE"/>
</dbReference>
<dbReference type="eggNOG" id="KOG1369">
    <property type="taxonomic scope" value="Eukaryota"/>
</dbReference>
<comment type="catalytic activity">
    <reaction evidence="9">
        <text>a D-hexose + ATP = a D-hexose 6-phosphate + ADP + H(+)</text>
        <dbReference type="Rhea" id="RHEA:22740"/>
        <dbReference type="ChEBI" id="CHEBI:4194"/>
        <dbReference type="ChEBI" id="CHEBI:15378"/>
        <dbReference type="ChEBI" id="CHEBI:30616"/>
        <dbReference type="ChEBI" id="CHEBI:229467"/>
        <dbReference type="ChEBI" id="CHEBI:456216"/>
        <dbReference type="EC" id="2.7.1.1"/>
    </reaction>
    <physiologicalReaction direction="left-to-right" evidence="9">
        <dbReference type="Rhea" id="RHEA:22741"/>
    </physiologicalReaction>
</comment>
<gene>
    <name evidence="14" type="ORF">GNI_141430</name>
</gene>
<evidence type="ECO:0000313" key="15">
    <source>
        <dbReference type="Proteomes" id="UP000019763"/>
    </source>
</evidence>
<evidence type="ECO:0000256" key="10">
    <source>
        <dbReference type="ARBA" id="ARBA00047905"/>
    </source>
</evidence>
<keyword evidence="6 11" id="KW-0418">Kinase</keyword>
<dbReference type="Gene3D" id="3.30.420.40">
    <property type="match status" value="1"/>
</dbReference>
<keyword evidence="15" id="KW-1185">Reference proteome</keyword>
<evidence type="ECO:0000256" key="7">
    <source>
        <dbReference type="ARBA" id="ARBA00022840"/>
    </source>
</evidence>
<dbReference type="OMA" id="YPNFEGY"/>
<dbReference type="PROSITE" id="PS51748">
    <property type="entry name" value="HEXOKINASE_2"/>
    <property type="match status" value="1"/>
</dbReference>
<reference evidence="14" key="1">
    <citation type="submission" date="2013-12" db="EMBL/GenBank/DDBJ databases">
        <authorList>
            <person name="Omoto C.K."/>
            <person name="Sibley D."/>
            <person name="Venepally P."/>
            <person name="Hadjithomas M."/>
            <person name="Karamycheva S."/>
            <person name="Brunk B."/>
            <person name="Roos D."/>
            <person name="Caler E."/>
            <person name="Lorenzi H."/>
        </authorList>
    </citation>
    <scope>NUCLEOTIDE SEQUENCE</scope>
</reference>
<dbReference type="OrthoDB" id="419537at2759"/>
<evidence type="ECO:0000256" key="8">
    <source>
        <dbReference type="ARBA" id="ARBA00023152"/>
    </source>
</evidence>
<dbReference type="EMBL" id="AFNH02001045">
    <property type="protein sequence ID" value="EZG45045.1"/>
    <property type="molecule type" value="Genomic_DNA"/>
</dbReference>
<keyword evidence="7 11" id="KW-0067">ATP-binding</keyword>
<dbReference type="Pfam" id="PF03727">
    <property type="entry name" value="Hexokinase_2"/>
    <property type="match status" value="1"/>
</dbReference>
<dbReference type="InterPro" id="IPR043129">
    <property type="entry name" value="ATPase_NBD"/>
</dbReference>
<proteinExistence type="inferred from homology"/>
<keyword evidence="8 11" id="KW-0324">Glycolysis</keyword>
<dbReference type="GO" id="GO:0001678">
    <property type="term" value="P:intracellular glucose homeostasis"/>
    <property type="evidence" value="ECO:0007669"/>
    <property type="project" value="InterPro"/>
</dbReference>
<accession>A0A023B055</accession>
<evidence type="ECO:0000259" key="13">
    <source>
        <dbReference type="Pfam" id="PF03727"/>
    </source>
</evidence>
<comment type="catalytic activity">
    <reaction evidence="10">
        <text>D-fructose + ATP = D-fructose 6-phosphate + ADP + H(+)</text>
        <dbReference type="Rhea" id="RHEA:16125"/>
        <dbReference type="ChEBI" id="CHEBI:15378"/>
        <dbReference type="ChEBI" id="CHEBI:30616"/>
        <dbReference type="ChEBI" id="CHEBI:37721"/>
        <dbReference type="ChEBI" id="CHEBI:61527"/>
        <dbReference type="ChEBI" id="CHEBI:456216"/>
        <dbReference type="EC" id="2.7.1.1"/>
    </reaction>
    <physiologicalReaction direction="left-to-right" evidence="10">
        <dbReference type="Rhea" id="RHEA:16126"/>
    </physiologicalReaction>
</comment>
<dbReference type="SMR" id="A0A023B055"/>
<keyword evidence="4 11" id="KW-0808">Transferase</keyword>
<evidence type="ECO:0000256" key="1">
    <source>
        <dbReference type="ARBA" id="ARBA00004888"/>
    </source>
</evidence>
<evidence type="ECO:0000256" key="4">
    <source>
        <dbReference type="ARBA" id="ARBA00022679"/>
    </source>
</evidence>
<keyword evidence="5 11" id="KW-0547">Nucleotide-binding</keyword>
<comment type="caution">
    <text evidence="14">The sequence shown here is derived from an EMBL/GenBank/DDBJ whole genome shotgun (WGS) entry which is preliminary data.</text>
</comment>
<protein>
    <recommendedName>
        <fullName evidence="11">Phosphotransferase</fullName>
        <ecNumber evidence="11">2.7.1.-</ecNumber>
    </recommendedName>
</protein>
<evidence type="ECO:0000256" key="11">
    <source>
        <dbReference type="RuleBase" id="RU362007"/>
    </source>
</evidence>
<dbReference type="PANTHER" id="PTHR19443">
    <property type="entry name" value="HEXOKINASE"/>
    <property type="match status" value="1"/>
</dbReference>
<dbReference type="Proteomes" id="UP000019763">
    <property type="component" value="Unassembled WGS sequence"/>
</dbReference>